<dbReference type="Pfam" id="PF12234">
    <property type="entry name" value="Rav1p_C"/>
    <property type="match status" value="1"/>
</dbReference>
<feature type="compositionally biased region" description="Basic and acidic residues" evidence="1">
    <location>
        <begin position="681"/>
        <end position="690"/>
    </location>
</feature>
<dbReference type="InterPro" id="IPR001680">
    <property type="entry name" value="WD40_rpt"/>
</dbReference>
<dbReference type="InterPro" id="IPR036322">
    <property type="entry name" value="WD40_repeat_dom_sf"/>
</dbReference>
<feature type="region of interest" description="Disordered" evidence="1">
    <location>
        <begin position="1435"/>
        <end position="1473"/>
    </location>
</feature>
<organism evidence="3 4">
    <name type="scientific">Vitrella brassicaformis (strain CCMP3155)</name>
    <dbReference type="NCBI Taxonomy" id="1169540"/>
    <lineage>
        <taxon>Eukaryota</taxon>
        <taxon>Sar</taxon>
        <taxon>Alveolata</taxon>
        <taxon>Colpodellida</taxon>
        <taxon>Vitrellaceae</taxon>
        <taxon>Vitrella</taxon>
    </lineage>
</organism>
<dbReference type="Proteomes" id="UP000041254">
    <property type="component" value="Unassembled WGS sequence"/>
</dbReference>
<feature type="region of interest" description="Disordered" evidence="1">
    <location>
        <begin position="1398"/>
        <end position="1421"/>
    </location>
</feature>
<feature type="region of interest" description="Disordered" evidence="1">
    <location>
        <begin position="675"/>
        <end position="705"/>
    </location>
</feature>
<feature type="region of interest" description="Disordered" evidence="1">
    <location>
        <begin position="1533"/>
        <end position="1561"/>
    </location>
</feature>
<dbReference type="EMBL" id="CDMY01000658">
    <property type="protein sequence ID" value="CEM28769.1"/>
    <property type="molecule type" value="Genomic_DNA"/>
</dbReference>
<feature type="compositionally biased region" description="Low complexity" evidence="1">
    <location>
        <begin position="1453"/>
        <end position="1473"/>
    </location>
</feature>
<feature type="domain" description="RAVE complex protein Rav1 C-terminal" evidence="2">
    <location>
        <begin position="1676"/>
        <end position="1903"/>
    </location>
</feature>
<feature type="region of interest" description="Disordered" evidence="1">
    <location>
        <begin position="539"/>
        <end position="559"/>
    </location>
</feature>
<keyword evidence="4" id="KW-1185">Reference proteome</keyword>
<dbReference type="GO" id="GO:0007035">
    <property type="term" value="P:vacuolar acidification"/>
    <property type="evidence" value="ECO:0007669"/>
    <property type="project" value="TreeGrafter"/>
</dbReference>
<feature type="region of interest" description="Disordered" evidence="1">
    <location>
        <begin position="1321"/>
        <end position="1342"/>
    </location>
</feature>
<feature type="compositionally biased region" description="Basic and acidic residues" evidence="1">
    <location>
        <begin position="1398"/>
        <end position="1419"/>
    </location>
</feature>
<feature type="region of interest" description="Disordered" evidence="1">
    <location>
        <begin position="2262"/>
        <end position="2282"/>
    </location>
</feature>
<dbReference type="InParanoid" id="A0A0G4GGK1"/>
<dbReference type="InterPro" id="IPR052208">
    <property type="entry name" value="DmX-like/RAVE_component"/>
</dbReference>
<feature type="compositionally biased region" description="Low complexity" evidence="1">
    <location>
        <begin position="2350"/>
        <end position="2363"/>
    </location>
</feature>
<evidence type="ECO:0000313" key="3">
    <source>
        <dbReference type="EMBL" id="CEM28769.1"/>
    </source>
</evidence>
<accession>A0A0G4GGK1</accession>
<dbReference type="PANTHER" id="PTHR13950:SF9">
    <property type="entry name" value="RABCONNECTIN-3A"/>
    <property type="match status" value="1"/>
</dbReference>
<dbReference type="PANTHER" id="PTHR13950">
    <property type="entry name" value="RABCONNECTIN-RELATED"/>
    <property type="match status" value="1"/>
</dbReference>
<evidence type="ECO:0000313" key="4">
    <source>
        <dbReference type="Proteomes" id="UP000041254"/>
    </source>
</evidence>
<dbReference type="InterPro" id="IPR015943">
    <property type="entry name" value="WD40/YVTN_repeat-like_dom_sf"/>
</dbReference>
<feature type="compositionally biased region" description="Pro residues" evidence="1">
    <location>
        <begin position="1333"/>
        <end position="1342"/>
    </location>
</feature>
<proteinExistence type="predicted"/>
<dbReference type="SUPFAM" id="SSF50978">
    <property type="entry name" value="WD40 repeat-like"/>
    <property type="match status" value="1"/>
</dbReference>
<sequence>MMSQSSLLLVPHPSYGVAAAHSVIPLGSAETVTRILLLSIDNMELLQTIHIDTDTDSNVPGVMEGLGSGGVALAWHRKSFTLAVSTGRAVRLYGPVDDAHDLDTNLKYVPKLECVKVLPLPVSHLTWLGSHLLAVPSLPPPPSEELGAPREKGLIGGVREALKSHFQQFKQPECVLAAWEGSFVGGGGGGVGSDGDDASCVCERLVHCGDECEGLWAATLKDDLPPDVVRMTVRALAPSPAGRFLATLHDAILPPTSTHQTLPSDRTDLLRTRSDLTKTVRVFHRHTAADTATAAAHRRAGGPGGGRKNRLLNGQVLTLGMSPALHAVGGEVCGAAMGCLCLRHPCGVRGVEWKEEGLGNEGVFVPLTLVCVGVDGTLYIWGETGVNEELDFEMHCSLCFATPSPSTSAPSPSHSLPTTTTPHLSFCWLRAARPRSLTDPKLIRPSGASGVDLPRLEILSGRAEESAIAQQQQFSIFHRAARSRGKATGGVQWLDALPGLTPHCHPVDEGNAARLVPLARHDALDFLLVAGAPIAGASTGGGAGGEDGESSPFDGAATTAAAAAAGGKRRRGGGGGGGHVDRCVSVFVFRALGGQPRKTPLLARLIAPSHLQLPCKVACLLSADVQWSSERATPSMGVVPDAPDGSTGASVVLPPARVCVVTPLGDMCLFELKPAPPPKTSSDKAGRDNDPFDAPGSHHSTRPPVVVMPMHSTNLGARMSISRAPSPSPSPSPLSLPLGAEYYGIQGGWDDVVVSDDGHGASLLLLMRQERGGEGSGNGKMAYVAEQPVRAFPFPSDESRLTTSSSLFDNLPTTGLPSPADPPLCGYGGPAGYMCLQSSAALHSTAQCKWPASDKQHWAGALGLLRDAVWLPLATPPRALLAIRAGTHSLVALEVNTVGCGGVVHRLPFSFPSKEAGAFPAAPIRCDHDGGQPDTPTTPTTTTTISNRREARVRRLLATALTHDTCLLCLHVEWHGGDSTTPSFHELVLCKCRDALHMGESSIRRERRLDLEYLGREEISLPPHTQQQQQTQHMALCGLGLPTTPALLATSPPLSQTDSDGVGVAVYRLEARDGTAVAIVPHATADVTGVEGILDIALTEEWLAVLTTTPDLLLFPLANPPAPHTAPIPSAHSLSLTRDSDALNTRITALFDQHLHNSDKIRQHIARRTGRRPSQIDLSSAARASARRSSRDLSITFPLVGSMSFQRTAKDGLALLVDLGREVLEPAAGEMPLSSSGRLRVSSPTVLVRVRAAGRGESWTAVGLGKVPSTLLLTGVRWTAAAQLLYLCVPIPARLAVSLGGRKFLKRRESESHLTLSLALPTHHQQQQQPQQQHPPPPLPLCVPLPHSATEQLALGAPLPMHHPSLLMELLAMHPPHMAVVSQVCRRLLASFRVDAEGKRRVREERRRQREKERERERGLPSGAFAWASAVSIEVEEGEGEQGPSPALPTPTPTSLSPTLDLPLDTLTAAPPSPTAAVSAAAAAAAPAPAPMTTFAPDPFDFSSAWGGGGGGASGGGGTAADFAAEWGFSAPTATAAPAPAPPIAAAQKEGGAEGEGEGEGEIVTPSEVQELIGLLTEFSTPDDQADTEGEGEGEGEGLCGLSAAWCKWLLPLIAMLTPSHSGSSSSFSSSNDPPGDHFLRAYERTQTVKKLSLSPSSCEPLGEGMFVRGEEIGLLTSAEVAWGVIGIEQERLLQRVLAEREGGRVDWPMLRDAGVGFWVRQPGLVRQLAERLPRDIYAAQPEREKDPEAVALWYAVNKKKAPLMVLYKAAKNMKVVDFLSHNFDEEKWQSAAYKNAFALIGKKKYEMACAIFIVGGAIREALDVCLRYLDDPQLAIFLCRIWDAHTHDPSQADGSSLLHSTIREKILPYAKSRGDPWLQATLLWLIGEYQTAIDATFPTPAAAAAGTDTADETGNGTSHDSLYSAGSLRHVFYTPALPAFRNALMQSTPGRRLQAAAAANAAAPSSNGDPVALERTQVSLAVQYYISRACPLLALQQLRAHREREGEGESPEREMDFALVSSLARSLGALQESSDEALSIKDLSATIGELTHNPLLSVRTFASVSATSRLTRLATMRHRRFRAPERLQQELLDAFPKSIRPRGEKTSAPLPLPPHVEAFFRVHKTPLGGGAGVRNECDILGDLLVYTPLLGIAPHWAGMGLVTDGGRAATAMTVCATALRVLLPALRCPMASSLPVMALHTLLNSLAALTYPPPPPLVDQSDGKGVLPSDVLTMVTSIAVVTASLLASHHLCRQTTLFRPSPTENAMESHDEGTHEEDGDQTDLSFDWETTYWRGLQNLLSAGLLSESGDRAGPAGQPALNLAALQGGALMPVVVRYFLHPQPTPVPSSPTHTSTSTATTAAKGSGRLTRPPPKKDRAVPAAAKKKPADDGLFGLGGGPPPEADEAMLGDGFDAPAGAGGGGAKGERERERERLQWPCDPRERARWAAATLIDSLDNDTDDRATKKMVVRFFETATVLFLFERLLTVLKGVRQMALSGSSSSTVGIVPSSSPLLPFWFSQLIHAMQTYTFGFLRSHFVAAASGKLAESLAPCLALTPSPSAAQQPTSVKKKAAVSQSSSESLVSDSGALALLAGQMGGWGAEDLIEEVMDTAWIPEAIAVWRPLEGTRRICLLYARHPALAVSLPSPLPALSALIAYSKDAIPCLAIDKAPLTAAQGETDGASGSVTARTGSGLLAVGTAKGLRDLHSAHCVLFRGRTGPLMVMMPSGAGGGGGAGEEEAMSWELALHRFDAVASAYDSAIAGHVLRCVHPSIAPASAKPGGGGGVGKEVAIDMCAELLLNGMWRPSPPIPSGRPQVTGHVWGLAEGSPLRYLGCASPPPPAGLLDSHAIHGGPYTGRRRQRTTMDVFACNPGSASDRMRPATALGAHPSLSVYASAHMDGGGVVLWGFGENAPLGALDFVTSLPHSPHFYRDVSPSQAGKTSVLPSYHAPPGVGDTMGVGGGGSKAVQHDTGGSLIIKGGMGGMKKTPSTPAMLNEGVGIGAPPAMAPKPHSTGMPATPTPQHPYGKVKRLEWNVFGDRLLACHKKGVVNVWALRGVIATGGRGGPPVGVGGGSGGGEKGPLEDACMCIWDTLAPGNKTGASDDSQAAMSGVSTTTRLPLLVGMDKGHPDGKNFGAYDIALWTSRQRLVTGGKKGEVRIFDLRTMRPFHAFASDGGNVKVGETAGGVGGAGVERFDRSITPPLSSAAAGNNPVVRCFVVEETQRLVTVNGDAMVRVWDLSSPSIELISESPFMPMPAIEKAPLTAPTPLLCLPTHNYPQTATSATSNTGSQQPPTSATAAMLSVTTAGASTTVGLAQGFTSLAHAVTGRSAASRFVLDGIMVGPHHLMLGLTDGTVRLIRV</sequence>
<dbReference type="InterPro" id="IPR022033">
    <property type="entry name" value="Rav1p_C"/>
</dbReference>
<gene>
    <name evidence="3" type="ORF">Vbra_22740</name>
</gene>
<feature type="compositionally biased region" description="Low complexity" evidence="1">
    <location>
        <begin position="1321"/>
        <end position="1332"/>
    </location>
</feature>
<feature type="region of interest" description="Disordered" evidence="1">
    <location>
        <begin position="2345"/>
        <end position="2435"/>
    </location>
</feature>
<reference evidence="3 4" key="1">
    <citation type="submission" date="2014-11" db="EMBL/GenBank/DDBJ databases">
        <authorList>
            <person name="Zhu J."/>
            <person name="Qi W."/>
            <person name="Song R."/>
        </authorList>
    </citation>
    <scope>NUCLEOTIDE SEQUENCE [LARGE SCALE GENOMIC DNA]</scope>
</reference>
<protein>
    <recommendedName>
        <fullName evidence="2">RAVE complex protein Rav1 C-terminal domain-containing protein</fullName>
    </recommendedName>
</protein>
<name>A0A0G4GGK1_VITBC</name>
<dbReference type="GO" id="GO:0043291">
    <property type="term" value="C:RAVE complex"/>
    <property type="evidence" value="ECO:0007669"/>
    <property type="project" value="TreeGrafter"/>
</dbReference>
<evidence type="ECO:0000259" key="2">
    <source>
        <dbReference type="Pfam" id="PF12234"/>
    </source>
</evidence>
<evidence type="ECO:0000256" key="1">
    <source>
        <dbReference type="SAM" id="MobiDB-lite"/>
    </source>
</evidence>
<feature type="compositionally biased region" description="Basic and acidic residues" evidence="1">
    <location>
        <begin position="2425"/>
        <end position="2435"/>
    </location>
</feature>
<dbReference type="Gene3D" id="2.130.10.10">
    <property type="entry name" value="YVTN repeat-like/Quinoprotein amine dehydrogenase"/>
    <property type="match status" value="1"/>
</dbReference>
<dbReference type="OrthoDB" id="289397at2759"/>
<dbReference type="SMART" id="SM00320">
    <property type="entry name" value="WD40"/>
    <property type="match status" value="4"/>
</dbReference>
<dbReference type="STRING" id="1169540.A0A0G4GGK1"/>
<dbReference type="VEuPathDB" id="CryptoDB:Vbra_22740"/>